<reference evidence="2 3" key="1">
    <citation type="submission" date="2024-06" db="EMBL/GenBank/DDBJ databases">
        <title>The Natural Products Discovery Center: Release of the First 8490 Sequenced Strains for Exploring Actinobacteria Biosynthetic Diversity.</title>
        <authorList>
            <person name="Kalkreuter E."/>
            <person name="Kautsar S.A."/>
            <person name="Yang D."/>
            <person name="Bader C.D."/>
            <person name="Teijaro C.N."/>
            <person name="Fluegel L."/>
            <person name="Davis C.M."/>
            <person name="Simpson J.R."/>
            <person name="Lauterbach L."/>
            <person name="Steele A.D."/>
            <person name="Gui C."/>
            <person name="Meng S."/>
            <person name="Li G."/>
            <person name="Viehrig K."/>
            <person name="Ye F."/>
            <person name="Su P."/>
            <person name="Kiefer A.F."/>
            <person name="Nichols A."/>
            <person name="Cepeda A.J."/>
            <person name="Yan W."/>
            <person name="Fan B."/>
            <person name="Jiang Y."/>
            <person name="Adhikari A."/>
            <person name="Zheng C.-J."/>
            <person name="Schuster L."/>
            <person name="Cowan T.M."/>
            <person name="Smanski M.J."/>
            <person name="Chevrette M.G."/>
            <person name="De Carvalho L.P.S."/>
            <person name="Shen B."/>
        </authorList>
    </citation>
    <scope>NUCLEOTIDE SEQUENCE [LARGE SCALE GENOMIC DNA]</scope>
    <source>
        <strain evidence="2 3">NPDC019708</strain>
    </source>
</reference>
<sequence>MRSIRIGGGMGYWGDDIAAPLRLVCDGDIDYLVMDFLAEVTMSILQKQKRRNPDAGYATDVVDVIRSVLPEAVERGVKIVCNAGGVNPTACADAVLAVAEELGLADRVKVAAILGDDLLGRVEELRSSGVSLDNTETGQSLDEIDGRLASANAYIGAEPLVSALRDGATIIVSGRVADPSLTLGALRHEFGWKADEWDLLSAGIVAGHLVECGAHSSGGNHQAGWERVPDMGDIGFPIVEVDESGRIVMTKVANSGGLVDRETVIEQLLYEIGDPRRYLTPDVSCDWTSFRVTDLGNDQVEITGCTGAPAPATLKVSAAYPDGYSAVSMFLYSGPDAPGRARKALEVIEYRVHRLGLDLEPIHHDFIGLGAVHGRRTPRTWEGEPCEVVLRVGFRGPDRAQVSRAVTELSTVFHGPPGKTNLITGRARVSETLSYWPTLVPRDRVKPEVVMVAEVAR</sequence>
<proteinExistence type="predicted"/>
<evidence type="ECO:0000313" key="2">
    <source>
        <dbReference type="EMBL" id="MEU1956043.1"/>
    </source>
</evidence>
<dbReference type="PANTHER" id="PTHR47708:SF2">
    <property type="entry name" value="SI:CH73-132F6.5"/>
    <property type="match status" value="1"/>
</dbReference>
<evidence type="ECO:0000313" key="3">
    <source>
        <dbReference type="Proteomes" id="UP001550628"/>
    </source>
</evidence>
<comment type="caution">
    <text evidence="2">The sequence shown here is derived from an EMBL/GenBank/DDBJ whole genome shotgun (WGS) entry which is preliminary data.</text>
</comment>
<dbReference type="Proteomes" id="UP001550628">
    <property type="component" value="Unassembled WGS sequence"/>
</dbReference>
<dbReference type="RefSeq" id="WP_356959337.1">
    <property type="nucleotide sequence ID" value="NZ_JBEYBD010000028.1"/>
</dbReference>
<gene>
    <name evidence="2" type="ORF">ABZ510_29845</name>
</gene>
<accession>A0ABV2WYU9</accession>
<feature type="domain" description="Acyclic terpene utilisation N-terminal" evidence="1">
    <location>
        <begin position="4"/>
        <end position="450"/>
    </location>
</feature>
<dbReference type="PANTHER" id="PTHR47708">
    <property type="match status" value="1"/>
</dbReference>
<organism evidence="2 3">
    <name type="scientific">Nocardia rhamnosiphila</name>
    <dbReference type="NCBI Taxonomy" id="426716"/>
    <lineage>
        <taxon>Bacteria</taxon>
        <taxon>Bacillati</taxon>
        <taxon>Actinomycetota</taxon>
        <taxon>Actinomycetes</taxon>
        <taxon>Mycobacteriales</taxon>
        <taxon>Nocardiaceae</taxon>
        <taxon>Nocardia</taxon>
    </lineage>
</organism>
<protein>
    <submittedName>
        <fullName evidence="2">Acyclic terpene utilization AtuA family protein</fullName>
    </submittedName>
</protein>
<dbReference type="Pfam" id="PF07287">
    <property type="entry name" value="AtuA"/>
    <property type="match status" value="1"/>
</dbReference>
<name>A0ABV2WYU9_9NOCA</name>
<keyword evidence="3" id="KW-1185">Reference proteome</keyword>
<dbReference type="EMBL" id="JBEYBF010000031">
    <property type="protein sequence ID" value="MEU1956043.1"/>
    <property type="molecule type" value="Genomic_DNA"/>
</dbReference>
<evidence type="ECO:0000259" key="1">
    <source>
        <dbReference type="Pfam" id="PF07287"/>
    </source>
</evidence>
<dbReference type="InterPro" id="IPR010839">
    <property type="entry name" value="AtuA_N"/>
</dbReference>